<name>A0ABU5ELY3_9FLAO</name>
<keyword evidence="3 6" id="KW-0812">Transmembrane</keyword>
<evidence type="ECO:0000313" key="7">
    <source>
        <dbReference type="EMBL" id="MDY2587089.1"/>
    </source>
</evidence>
<dbReference type="EMBL" id="JAXDAE010000005">
    <property type="protein sequence ID" value="MDY2587089.1"/>
    <property type="molecule type" value="Genomic_DNA"/>
</dbReference>
<feature type="transmembrane region" description="Helical" evidence="6">
    <location>
        <begin position="103"/>
        <end position="127"/>
    </location>
</feature>
<evidence type="ECO:0000256" key="5">
    <source>
        <dbReference type="ARBA" id="ARBA00023136"/>
    </source>
</evidence>
<evidence type="ECO:0000313" key="8">
    <source>
        <dbReference type="Proteomes" id="UP001285855"/>
    </source>
</evidence>
<feature type="transmembrane region" description="Helical" evidence="6">
    <location>
        <begin position="200"/>
        <end position="220"/>
    </location>
</feature>
<sequence>MRSNKILNGLLNKLSFDKNSSEVFVQSFKSSIVKASGMAFGIIVSILLGRYLGPDGIGIINLSNRVVSILLLIALFGMQQVIVKEVSLGASKRDNKRIASNVVTTYFFNGILSIFLVTVMILLTPWLANTVFDNPELEIPLLIFLIIAPFQVFARLFSSGLIGFRKIWQASLVDQALSLILVSIGLGVIVFFNLEFTVINVAWCYGISRILVFLVTGIYWHSLFKEYKQVSNKLKSILNMGFPMFVASLTASLSNNIDILFLGFLSTTYEVGLYTVAAKIAFMTSFFLAVAHSAISPKVAILYDDENKAPLEKMIQTITLILVILGVLSLLIFVIFGHTLLGIWGTEFREAYLLLVILSIGQFVNIATGTVGSLFSMTGFEKNLLWINVIYLGFNICISYVLISMYGALGAAVAMAVSVALFNIFKVIMVKRLVGINLISIGFLKK</sequence>
<keyword evidence="2" id="KW-1003">Cell membrane</keyword>
<comment type="caution">
    <text evidence="7">The sequence shown here is derived from an EMBL/GenBank/DDBJ whole genome shotgun (WGS) entry which is preliminary data.</text>
</comment>
<dbReference type="PANTHER" id="PTHR30250:SF11">
    <property type="entry name" value="O-ANTIGEN TRANSPORTER-RELATED"/>
    <property type="match status" value="1"/>
</dbReference>
<dbReference type="CDD" id="cd13128">
    <property type="entry name" value="MATE_Wzx_like"/>
    <property type="match status" value="1"/>
</dbReference>
<reference evidence="7 8" key="1">
    <citation type="submission" date="2023-11" db="EMBL/GenBank/DDBJ databases">
        <title>Winogradskyella pelagius sp. nov., isolated from coastal sediment.</title>
        <authorList>
            <person name="Li F."/>
        </authorList>
    </citation>
    <scope>NUCLEOTIDE SEQUENCE [LARGE SCALE GENOMIC DNA]</scope>
    <source>
        <strain evidence="7 8">KCTC 23502</strain>
    </source>
</reference>
<comment type="subcellular location">
    <subcellularLocation>
        <location evidence="1">Cell membrane</location>
        <topology evidence="1">Multi-pass membrane protein</topology>
    </subcellularLocation>
</comment>
<evidence type="ECO:0000256" key="4">
    <source>
        <dbReference type="ARBA" id="ARBA00022989"/>
    </source>
</evidence>
<dbReference type="InterPro" id="IPR050833">
    <property type="entry name" value="Poly_Biosynth_Transport"/>
</dbReference>
<organism evidence="7 8">
    <name type="scientific">Winogradskyella aquimaris</name>
    <dbReference type="NCBI Taxonomy" id="864074"/>
    <lineage>
        <taxon>Bacteria</taxon>
        <taxon>Pseudomonadati</taxon>
        <taxon>Bacteroidota</taxon>
        <taxon>Flavobacteriia</taxon>
        <taxon>Flavobacteriales</taxon>
        <taxon>Flavobacteriaceae</taxon>
        <taxon>Winogradskyella</taxon>
    </lineage>
</organism>
<feature type="transmembrane region" description="Helical" evidence="6">
    <location>
        <begin position="409"/>
        <end position="429"/>
    </location>
</feature>
<feature type="transmembrane region" description="Helical" evidence="6">
    <location>
        <begin position="65"/>
        <end position="83"/>
    </location>
</feature>
<gene>
    <name evidence="7" type="ORF">SNF14_07035</name>
</gene>
<dbReference type="Pfam" id="PF01943">
    <property type="entry name" value="Polysacc_synt"/>
    <property type="match status" value="1"/>
</dbReference>
<dbReference type="Proteomes" id="UP001285855">
    <property type="component" value="Unassembled WGS sequence"/>
</dbReference>
<feature type="transmembrane region" description="Helical" evidence="6">
    <location>
        <begin position="318"/>
        <end position="345"/>
    </location>
</feature>
<evidence type="ECO:0000256" key="2">
    <source>
        <dbReference type="ARBA" id="ARBA00022475"/>
    </source>
</evidence>
<dbReference type="RefSeq" id="WP_320555462.1">
    <property type="nucleotide sequence ID" value="NZ_JAXDAE010000005.1"/>
</dbReference>
<keyword evidence="8" id="KW-1185">Reference proteome</keyword>
<dbReference type="PANTHER" id="PTHR30250">
    <property type="entry name" value="PST FAMILY PREDICTED COLANIC ACID TRANSPORTER"/>
    <property type="match status" value="1"/>
</dbReference>
<keyword evidence="5 6" id="KW-0472">Membrane</keyword>
<protein>
    <submittedName>
        <fullName evidence="7">Flippase</fullName>
    </submittedName>
</protein>
<dbReference type="InterPro" id="IPR002797">
    <property type="entry name" value="Polysacc_synth"/>
</dbReference>
<accession>A0ABU5ELY3</accession>
<feature type="transmembrane region" description="Helical" evidence="6">
    <location>
        <begin position="271"/>
        <end position="291"/>
    </location>
</feature>
<keyword evidence="4 6" id="KW-1133">Transmembrane helix</keyword>
<feature type="transmembrane region" description="Helical" evidence="6">
    <location>
        <begin position="351"/>
        <end position="372"/>
    </location>
</feature>
<feature type="transmembrane region" description="Helical" evidence="6">
    <location>
        <begin position="241"/>
        <end position="265"/>
    </location>
</feature>
<feature type="transmembrane region" description="Helical" evidence="6">
    <location>
        <begin position="384"/>
        <end position="403"/>
    </location>
</feature>
<proteinExistence type="predicted"/>
<feature type="transmembrane region" description="Helical" evidence="6">
    <location>
        <begin position="139"/>
        <end position="164"/>
    </location>
</feature>
<feature type="transmembrane region" description="Helical" evidence="6">
    <location>
        <begin position="35"/>
        <end position="53"/>
    </location>
</feature>
<evidence type="ECO:0000256" key="1">
    <source>
        <dbReference type="ARBA" id="ARBA00004651"/>
    </source>
</evidence>
<feature type="transmembrane region" description="Helical" evidence="6">
    <location>
        <begin position="176"/>
        <end position="194"/>
    </location>
</feature>
<evidence type="ECO:0000256" key="3">
    <source>
        <dbReference type="ARBA" id="ARBA00022692"/>
    </source>
</evidence>
<evidence type="ECO:0000256" key="6">
    <source>
        <dbReference type="SAM" id="Phobius"/>
    </source>
</evidence>